<reference evidence="2" key="1">
    <citation type="journal article" date="2019" name="Int. J. Syst. Evol. Microbiol.">
        <title>The Global Catalogue of Microorganisms (GCM) 10K type strain sequencing project: providing services to taxonomists for standard genome sequencing and annotation.</title>
        <authorList>
            <consortium name="The Broad Institute Genomics Platform"/>
            <consortium name="The Broad Institute Genome Sequencing Center for Infectious Disease"/>
            <person name="Wu L."/>
            <person name="Ma J."/>
        </authorList>
    </citation>
    <scope>NUCLEOTIDE SEQUENCE [LARGE SCALE GENOMIC DNA]</scope>
    <source>
        <strain evidence="2">TISTR 2241</strain>
    </source>
</reference>
<dbReference type="RefSeq" id="WP_141190105.1">
    <property type="nucleotide sequence ID" value="NZ_JBHUMR010000014.1"/>
</dbReference>
<keyword evidence="2" id="KW-1185">Reference proteome</keyword>
<proteinExistence type="predicted"/>
<dbReference type="Proteomes" id="UP001597458">
    <property type="component" value="Unassembled WGS sequence"/>
</dbReference>
<gene>
    <name evidence="1" type="ORF">ACFSTF_12400</name>
</gene>
<evidence type="ECO:0000313" key="1">
    <source>
        <dbReference type="EMBL" id="MFD2618108.1"/>
    </source>
</evidence>
<protein>
    <submittedName>
        <fullName evidence="1">Uncharacterized protein</fullName>
    </submittedName>
</protein>
<comment type="caution">
    <text evidence="1">The sequence shown here is derived from an EMBL/GenBank/DDBJ whole genome shotgun (WGS) entry which is preliminary data.</text>
</comment>
<sequence length="74" mass="8596">MKTTQFGVWTIVVGSEEVDFVQDKNRCILLNSEKYYMFLAELDKDNNISIQNIDSDIELKINYLDKSINVFLGD</sequence>
<evidence type="ECO:0000313" key="2">
    <source>
        <dbReference type="Proteomes" id="UP001597458"/>
    </source>
</evidence>
<organism evidence="1 2">
    <name type="scientific">Terrilactibacillus laevilacticus</name>
    <dbReference type="NCBI Taxonomy" id="1380157"/>
    <lineage>
        <taxon>Bacteria</taxon>
        <taxon>Bacillati</taxon>
        <taxon>Bacillota</taxon>
        <taxon>Bacilli</taxon>
        <taxon>Bacillales</taxon>
        <taxon>Bacillaceae</taxon>
        <taxon>Terrilactibacillus</taxon>
    </lineage>
</organism>
<accession>A0ABW5PT69</accession>
<dbReference type="EMBL" id="JBHUMR010000014">
    <property type="protein sequence ID" value="MFD2618108.1"/>
    <property type="molecule type" value="Genomic_DNA"/>
</dbReference>
<name>A0ABW5PT69_9BACI</name>